<evidence type="ECO:0000256" key="5">
    <source>
        <dbReference type="ARBA" id="ARBA00022679"/>
    </source>
</evidence>
<dbReference type="Proteomes" id="UP000013085">
    <property type="component" value="Unassembled WGS sequence"/>
</dbReference>
<comment type="caution">
    <text evidence="15">The sequence shown here is derived from an EMBL/GenBank/DDBJ whole genome shotgun (WGS) entry which is preliminary data.</text>
</comment>
<evidence type="ECO:0000256" key="11">
    <source>
        <dbReference type="PROSITE-ProRule" id="PRU00421"/>
    </source>
</evidence>
<comment type="subcellular location">
    <subcellularLocation>
        <location evidence="1">Cell membrane</location>
        <topology evidence="1">Multi-pass membrane protein</topology>
    </subcellularLocation>
</comment>
<feature type="domain" description="PTS EIIC type-1" evidence="14">
    <location>
        <begin position="110"/>
        <end position="442"/>
    </location>
</feature>
<evidence type="ECO:0000256" key="8">
    <source>
        <dbReference type="ARBA" id="ARBA00022777"/>
    </source>
</evidence>
<dbReference type="Gene3D" id="3.30.1360.60">
    <property type="entry name" value="Glucose permease domain IIB"/>
    <property type="match status" value="1"/>
</dbReference>
<feature type="transmembrane region" description="Helical" evidence="12">
    <location>
        <begin position="151"/>
        <end position="169"/>
    </location>
</feature>
<evidence type="ECO:0000256" key="1">
    <source>
        <dbReference type="ARBA" id="ARBA00004651"/>
    </source>
</evidence>
<organism evidence="15 16">
    <name type="scientific">[Clostridium] clostridioforme 90A8</name>
    <dbReference type="NCBI Taxonomy" id="999408"/>
    <lineage>
        <taxon>Bacteria</taxon>
        <taxon>Bacillati</taxon>
        <taxon>Bacillota</taxon>
        <taxon>Clostridia</taxon>
        <taxon>Lachnospirales</taxon>
        <taxon>Lachnospiraceae</taxon>
        <taxon>Enterocloster</taxon>
    </lineage>
</organism>
<dbReference type="PANTHER" id="PTHR30175">
    <property type="entry name" value="PHOSPHOTRANSFERASE SYSTEM TRANSPORT PROTEIN"/>
    <property type="match status" value="1"/>
</dbReference>
<keyword evidence="9 12" id="KW-1133">Transmembrane helix</keyword>
<evidence type="ECO:0000259" key="13">
    <source>
        <dbReference type="PROSITE" id="PS51098"/>
    </source>
</evidence>
<dbReference type="RefSeq" id="WP_002594832.1">
    <property type="nucleotide sequence ID" value="NZ_KB850996.1"/>
</dbReference>
<dbReference type="InterPro" id="IPR001996">
    <property type="entry name" value="PTS_IIB_1"/>
</dbReference>
<evidence type="ECO:0000256" key="12">
    <source>
        <dbReference type="SAM" id="Phobius"/>
    </source>
</evidence>
<dbReference type="PATRIC" id="fig|999408.3.peg.5857"/>
<dbReference type="InterPro" id="IPR050558">
    <property type="entry name" value="PTS_Sugar-Specific_Components"/>
</dbReference>
<dbReference type="GO" id="GO:0009401">
    <property type="term" value="P:phosphoenolpyruvate-dependent sugar phosphotransferase system"/>
    <property type="evidence" value="ECO:0007669"/>
    <property type="project" value="UniProtKB-KW"/>
</dbReference>
<feature type="transmembrane region" description="Helical" evidence="12">
    <location>
        <begin position="416"/>
        <end position="436"/>
    </location>
</feature>
<dbReference type="InterPro" id="IPR003352">
    <property type="entry name" value="PTS_EIIC"/>
</dbReference>
<dbReference type="InterPro" id="IPR013013">
    <property type="entry name" value="PTS_EIIC_1"/>
</dbReference>
<dbReference type="GO" id="GO:0016301">
    <property type="term" value="F:kinase activity"/>
    <property type="evidence" value="ECO:0007669"/>
    <property type="project" value="UniProtKB-KW"/>
</dbReference>
<feature type="transmembrane region" description="Helical" evidence="12">
    <location>
        <begin position="112"/>
        <end position="131"/>
    </location>
</feature>
<accession>A0A0E2H1U8</accession>
<feature type="transmembrane region" description="Helical" evidence="12">
    <location>
        <begin position="207"/>
        <end position="224"/>
    </location>
</feature>
<dbReference type="PROSITE" id="PS51098">
    <property type="entry name" value="PTS_EIIB_TYPE_1"/>
    <property type="match status" value="1"/>
</dbReference>
<dbReference type="Pfam" id="PF00367">
    <property type="entry name" value="PTS_EIIB"/>
    <property type="match status" value="1"/>
</dbReference>
<dbReference type="PROSITE" id="PS01035">
    <property type="entry name" value="PTS_EIIB_TYPE_1_CYS"/>
    <property type="match status" value="1"/>
</dbReference>
<keyword evidence="2" id="KW-0813">Transport</keyword>
<feature type="transmembrane region" description="Helical" evidence="12">
    <location>
        <begin position="317"/>
        <end position="338"/>
    </location>
</feature>
<evidence type="ECO:0000259" key="14">
    <source>
        <dbReference type="PROSITE" id="PS51103"/>
    </source>
</evidence>
<keyword evidence="5" id="KW-0808">Transferase</keyword>
<dbReference type="Pfam" id="PF02378">
    <property type="entry name" value="PTS_EIIC"/>
    <property type="match status" value="1"/>
</dbReference>
<proteinExistence type="predicted"/>
<evidence type="ECO:0000256" key="10">
    <source>
        <dbReference type="ARBA" id="ARBA00023136"/>
    </source>
</evidence>
<keyword evidence="10 12" id="KW-0472">Membrane</keyword>
<gene>
    <name evidence="15" type="ORF">HMPREF1090_05456</name>
</gene>
<evidence type="ECO:0000256" key="2">
    <source>
        <dbReference type="ARBA" id="ARBA00022448"/>
    </source>
</evidence>
<evidence type="ECO:0000313" key="15">
    <source>
        <dbReference type="EMBL" id="ENZ06653.1"/>
    </source>
</evidence>
<evidence type="ECO:0000256" key="4">
    <source>
        <dbReference type="ARBA" id="ARBA00022597"/>
    </source>
</evidence>
<dbReference type="InterPro" id="IPR018113">
    <property type="entry name" value="PTrfase_EIIB_Cys"/>
</dbReference>
<keyword evidence="4" id="KW-0762">Sugar transport</keyword>
<reference evidence="15 16" key="1">
    <citation type="submission" date="2013-01" db="EMBL/GenBank/DDBJ databases">
        <title>The Genome Sequence of Clostridium clostridioforme 90A8.</title>
        <authorList>
            <consortium name="The Broad Institute Genome Sequencing Platform"/>
            <person name="Earl A."/>
            <person name="Ward D."/>
            <person name="Feldgarden M."/>
            <person name="Gevers D."/>
            <person name="Courvalin P."/>
            <person name="Lambert T."/>
            <person name="Walker B."/>
            <person name="Young S.K."/>
            <person name="Zeng Q."/>
            <person name="Gargeya S."/>
            <person name="Fitzgerald M."/>
            <person name="Haas B."/>
            <person name="Abouelleil A."/>
            <person name="Alvarado L."/>
            <person name="Arachchi H.M."/>
            <person name="Berlin A.M."/>
            <person name="Chapman S.B."/>
            <person name="Dewar J."/>
            <person name="Goldberg J."/>
            <person name="Griggs A."/>
            <person name="Gujja S."/>
            <person name="Hansen M."/>
            <person name="Howarth C."/>
            <person name="Imamovic A."/>
            <person name="Larimer J."/>
            <person name="McCowan C."/>
            <person name="Murphy C."/>
            <person name="Neiman D."/>
            <person name="Pearson M."/>
            <person name="Priest M."/>
            <person name="Roberts A."/>
            <person name="Saif S."/>
            <person name="Shea T."/>
            <person name="Sisk P."/>
            <person name="Sykes S."/>
            <person name="Wortman J."/>
            <person name="Nusbaum C."/>
            <person name="Birren B."/>
        </authorList>
    </citation>
    <scope>NUCLEOTIDE SEQUENCE [LARGE SCALE GENOMIC DNA]</scope>
    <source>
        <strain evidence="15 16">90A8</strain>
    </source>
</reference>
<evidence type="ECO:0000313" key="16">
    <source>
        <dbReference type="Proteomes" id="UP000013085"/>
    </source>
</evidence>
<evidence type="ECO:0000256" key="6">
    <source>
        <dbReference type="ARBA" id="ARBA00022683"/>
    </source>
</evidence>
<dbReference type="PROSITE" id="PS51103">
    <property type="entry name" value="PTS_EIIC_TYPE_1"/>
    <property type="match status" value="1"/>
</dbReference>
<dbReference type="AlphaFoldDB" id="A0A0E2H1U8"/>
<dbReference type="SUPFAM" id="SSF55604">
    <property type="entry name" value="Glucose permease domain IIB"/>
    <property type="match status" value="1"/>
</dbReference>
<keyword evidence="6" id="KW-0598">Phosphotransferase system</keyword>
<keyword evidence="8" id="KW-0418">Kinase</keyword>
<feature type="domain" description="PTS EIIB type-1" evidence="13">
    <location>
        <begin position="3"/>
        <end position="86"/>
    </location>
</feature>
<keyword evidence="3" id="KW-1003">Cell membrane</keyword>
<evidence type="ECO:0000256" key="7">
    <source>
        <dbReference type="ARBA" id="ARBA00022692"/>
    </source>
</evidence>
<sequence>MTKKELAQSICNLVGESNIRTIANCYTRVRLTVKDPEKMKREELKKLEGILGVIEEGSHVQLVLGPGTAAAVAQLMSDMTHIKSEEVDEAVLLKEENRAKNNVPCKNMLKKIANIFIPIIPAFIACGLVVAVYESSYVFFPGFQDTDFGKIMSALAYSVFTILPIIVGYNTSKEFGGSPIIGAVLASILNSSSLAGVQLFHVSITPGRGGVISVLIIAYVAVLLEKQLQKVIPDFLDMFLRPLITVCVMTFVGLMVFQPIGGFISETIGAFVSFIIYKVPVLAGLTSAIYLPLVMTGMHHGLIAVNTQLIADFGVTYLLPVTCMAGAGQVGAAFYVYLKTKNQRLKKTIKNALPVGMLGIGEPLMWGCTIPLGKPFIASCIGGGIGGSVMAVMKVAAKVPELSGIPLAFITTRFPLYFVGLFASYVAGFIVCRLMGFTDPED</sequence>
<name>A0A0E2H1U8_9FIRM</name>
<protein>
    <submittedName>
        <fullName evidence="15">PTS system sucrose-specific transporter subunit IIBC</fullName>
    </submittedName>
</protein>
<dbReference type="GO" id="GO:0090588">
    <property type="term" value="F:protein-phosphocysteine-N-acetylmuramate phosphotransferase system transporter activity"/>
    <property type="evidence" value="ECO:0007669"/>
    <property type="project" value="TreeGrafter"/>
</dbReference>
<dbReference type="HOGENOM" id="CLU_012312_2_0_9"/>
<evidence type="ECO:0000256" key="9">
    <source>
        <dbReference type="ARBA" id="ARBA00022989"/>
    </source>
</evidence>
<dbReference type="PANTHER" id="PTHR30175:SF3">
    <property type="entry name" value="PTS SYSTEM N-ACETYLMURAMIC ACID-SPECIFIC EIIBC COMPONENT"/>
    <property type="match status" value="1"/>
</dbReference>
<feature type="transmembrane region" description="Helical" evidence="12">
    <location>
        <begin position="236"/>
        <end position="254"/>
    </location>
</feature>
<dbReference type="EMBL" id="AGYR01000075">
    <property type="protein sequence ID" value="ENZ06653.1"/>
    <property type="molecule type" value="Genomic_DNA"/>
</dbReference>
<evidence type="ECO:0000256" key="3">
    <source>
        <dbReference type="ARBA" id="ARBA00022475"/>
    </source>
</evidence>
<feature type="active site" description="Phosphocysteine intermediate; for EIIB activity" evidence="11">
    <location>
        <position position="25"/>
    </location>
</feature>
<dbReference type="GO" id="GO:0008982">
    <property type="term" value="F:protein-N(PI)-phosphohistidine-sugar phosphotransferase activity"/>
    <property type="evidence" value="ECO:0007669"/>
    <property type="project" value="InterPro"/>
</dbReference>
<dbReference type="GO" id="GO:0005886">
    <property type="term" value="C:plasma membrane"/>
    <property type="evidence" value="ECO:0007669"/>
    <property type="project" value="UniProtKB-SubCell"/>
</dbReference>
<dbReference type="InterPro" id="IPR036878">
    <property type="entry name" value="Glu_permease_IIB"/>
</dbReference>
<keyword evidence="7 12" id="KW-0812">Transmembrane</keyword>